<comment type="caution">
    <text evidence="2">The sequence shown here is derived from an EMBL/GenBank/DDBJ whole genome shotgun (WGS) entry which is preliminary data.</text>
</comment>
<evidence type="ECO:0008006" key="4">
    <source>
        <dbReference type="Google" id="ProtNLM"/>
    </source>
</evidence>
<feature type="chain" id="PRO_5045850435" description="Secreted protein" evidence="1">
    <location>
        <begin position="28"/>
        <end position="352"/>
    </location>
</feature>
<protein>
    <recommendedName>
        <fullName evidence="4">Secreted protein</fullName>
    </recommendedName>
</protein>
<evidence type="ECO:0000256" key="1">
    <source>
        <dbReference type="SAM" id="SignalP"/>
    </source>
</evidence>
<feature type="signal peptide" evidence="1">
    <location>
        <begin position="1"/>
        <end position="27"/>
    </location>
</feature>
<evidence type="ECO:0000313" key="3">
    <source>
        <dbReference type="Proteomes" id="UP001596380"/>
    </source>
</evidence>
<accession>A0ABW2CGU9</accession>
<dbReference type="EMBL" id="JBHSXS010000004">
    <property type="protein sequence ID" value="MFC6880091.1"/>
    <property type="molecule type" value="Genomic_DNA"/>
</dbReference>
<keyword evidence="3" id="KW-1185">Reference proteome</keyword>
<dbReference type="RefSeq" id="WP_160820596.1">
    <property type="nucleotide sequence ID" value="NZ_JBHSXS010000004.1"/>
</dbReference>
<dbReference type="Proteomes" id="UP001596380">
    <property type="component" value="Unassembled WGS sequence"/>
</dbReference>
<gene>
    <name evidence="2" type="ORF">ACFQKB_09975</name>
</gene>
<sequence>MLTARRTAVPLALAAASVVAAGSQALAAPPKGAWTSSVPALTRPAALYGVAAPKRQVAWTVGSEAKGTKPVVLRWDGTTWKRDAVPGGIAPEIVGVASNGKRNAWAIAQSGAPDDARSLHWDGLSWKAVPYPLPLPLAVSVDSGGTAWSAGCAEQQNDCAVLQYKGGQWVRHPALPLATVAARTPRDVWAGGAGDWTDKTGLRHYDGRTWTKVEFPTQWSQWILQIVPVSAREVWVYTLPQDPLFSGPTLMRLKDGVWTEHKPPRPTVQARASIIGNGFLGRIAPDGRGGVWLQTNQTDSYQHFDGTSWTKVPRSLPFDGAPFMYGLAQVGSSRTVLGAGYGGAVPVIERFR</sequence>
<proteinExistence type="predicted"/>
<evidence type="ECO:0000313" key="2">
    <source>
        <dbReference type="EMBL" id="MFC6880091.1"/>
    </source>
</evidence>
<organism evidence="2 3">
    <name type="scientific">Actinomadura yumaensis</name>
    <dbReference type="NCBI Taxonomy" id="111807"/>
    <lineage>
        <taxon>Bacteria</taxon>
        <taxon>Bacillati</taxon>
        <taxon>Actinomycetota</taxon>
        <taxon>Actinomycetes</taxon>
        <taxon>Streptosporangiales</taxon>
        <taxon>Thermomonosporaceae</taxon>
        <taxon>Actinomadura</taxon>
    </lineage>
</organism>
<reference evidence="3" key="1">
    <citation type="journal article" date="2019" name="Int. J. Syst. Evol. Microbiol.">
        <title>The Global Catalogue of Microorganisms (GCM) 10K type strain sequencing project: providing services to taxonomists for standard genome sequencing and annotation.</title>
        <authorList>
            <consortium name="The Broad Institute Genomics Platform"/>
            <consortium name="The Broad Institute Genome Sequencing Center for Infectious Disease"/>
            <person name="Wu L."/>
            <person name="Ma J."/>
        </authorList>
    </citation>
    <scope>NUCLEOTIDE SEQUENCE [LARGE SCALE GENOMIC DNA]</scope>
    <source>
        <strain evidence="3">JCM 3369</strain>
    </source>
</reference>
<keyword evidence="1" id="KW-0732">Signal</keyword>
<name>A0ABW2CGU9_9ACTN</name>